<accession>F4MQ25</accession>
<dbReference type="NCBIfam" id="NF038029">
    <property type="entry name" value="LP_plasma"/>
    <property type="match status" value="1"/>
</dbReference>
<feature type="signal peptide" evidence="2">
    <location>
        <begin position="1"/>
        <end position="24"/>
    </location>
</feature>
<dbReference type="KEGG" id="mml:MLC_4800"/>
<gene>
    <name evidence="3" type="ORF">MLC_4800</name>
</gene>
<dbReference type="Proteomes" id="UP000010103">
    <property type="component" value="Chromosome"/>
</dbReference>
<dbReference type="AlphaFoldDB" id="F4MQ25"/>
<reference evidence="4" key="2">
    <citation type="journal article" date="2011" name="BMC Genomics">
        <title>Mycoplasma mycoides, from mycoides Small Colony to capri. A microevolutionary perspective.</title>
        <authorList>
            <person name="Thiaucourt F."/>
            <person name="Manso-Silvan L."/>
            <person name="Salah W."/>
            <person name="Barbe V."/>
            <person name="Berger A."/>
            <person name="Jacob D."/>
            <person name="Breton M."/>
            <person name="Dupuy V."/>
            <person name="Lomenech A.M."/>
            <person name="Blanchard A."/>
            <person name="Sirand-Pugnet P."/>
        </authorList>
    </citation>
    <scope>NUCLEOTIDE SEQUENCE [LARGE SCALE GENOMIC DNA]</scope>
    <source>
        <strain evidence="4">95010</strain>
    </source>
</reference>
<organism evidence="3 4">
    <name type="scientific">Mycoplasma mycoides subsp. capri LC str. 95010</name>
    <dbReference type="NCBI Taxonomy" id="862259"/>
    <lineage>
        <taxon>Bacteria</taxon>
        <taxon>Bacillati</taxon>
        <taxon>Mycoplasmatota</taxon>
        <taxon>Mollicutes</taxon>
        <taxon>Mycoplasmataceae</taxon>
        <taxon>Mycoplasma</taxon>
    </lineage>
</organism>
<evidence type="ECO:0000313" key="4">
    <source>
        <dbReference type="Proteomes" id="UP000010103"/>
    </source>
</evidence>
<protein>
    <recommendedName>
        <fullName evidence="5">Lipoprotein</fullName>
    </recommendedName>
</protein>
<name>F4MQ25_MYCML</name>
<dbReference type="HOGENOM" id="CLU_309682_0_0_14"/>
<dbReference type="InterPro" id="IPR054816">
    <property type="entry name" value="Lipoprotein_mollicutes-type_CS"/>
</dbReference>
<dbReference type="EMBL" id="FQ377874">
    <property type="protein sequence ID" value="CBW54208.1"/>
    <property type="molecule type" value="Genomic_DNA"/>
</dbReference>
<dbReference type="RefSeq" id="WP_013729603.1">
    <property type="nucleotide sequence ID" value="NC_015431.1"/>
</dbReference>
<feature type="region of interest" description="Disordered" evidence="1">
    <location>
        <begin position="956"/>
        <end position="984"/>
    </location>
</feature>
<feature type="region of interest" description="Disordered" evidence="1">
    <location>
        <begin position="266"/>
        <end position="308"/>
    </location>
</feature>
<evidence type="ECO:0000256" key="1">
    <source>
        <dbReference type="SAM" id="MobiDB-lite"/>
    </source>
</evidence>
<proteinExistence type="predicted"/>
<feature type="chain" id="PRO_5003311377" description="Lipoprotein" evidence="2">
    <location>
        <begin position="25"/>
        <end position="984"/>
    </location>
</feature>
<feature type="compositionally biased region" description="Polar residues" evidence="1">
    <location>
        <begin position="286"/>
        <end position="299"/>
    </location>
</feature>
<keyword evidence="2" id="KW-0732">Signal</keyword>
<feature type="compositionally biased region" description="Low complexity" evidence="1">
    <location>
        <begin position="270"/>
        <end position="285"/>
    </location>
</feature>
<feature type="region of interest" description="Disordered" evidence="1">
    <location>
        <begin position="634"/>
        <end position="662"/>
    </location>
</feature>
<dbReference type="PROSITE" id="PS51257">
    <property type="entry name" value="PROKAR_LIPOPROTEIN"/>
    <property type="match status" value="1"/>
</dbReference>
<reference evidence="4" key="1">
    <citation type="journal article" date="2011" name="BMC Genomics">
        <title>Mycoplasma mycoides, from "mycoides Small Colony" to "capri". A microevolutionary perspective.</title>
        <authorList>
            <person name="Thiaucourt F."/>
            <person name="Manso-Silvan L."/>
            <person name="Salah W."/>
            <person name="Barbe V."/>
            <person name="Berger A."/>
            <person name="Jacob D."/>
            <person name="Breton M."/>
            <person name="Dupuy V."/>
            <person name="Lomenech A.M."/>
            <person name="Blanchard A."/>
            <person name="Sirand-Pugnet P."/>
        </authorList>
    </citation>
    <scope>NUCLEOTIDE SEQUENCE [LARGE SCALE GENOMIC DNA]</scope>
    <source>
        <strain evidence="4">95010</strain>
    </source>
</reference>
<evidence type="ECO:0000256" key="2">
    <source>
        <dbReference type="SAM" id="SignalP"/>
    </source>
</evidence>
<feature type="compositionally biased region" description="Low complexity" evidence="1">
    <location>
        <begin position="962"/>
        <end position="977"/>
    </location>
</feature>
<evidence type="ECO:0000313" key="3">
    <source>
        <dbReference type="EMBL" id="CBW54208.1"/>
    </source>
</evidence>
<evidence type="ECO:0008006" key="5">
    <source>
        <dbReference type="Google" id="ProtNLM"/>
    </source>
</evidence>
<sequence length="984" mass="108950">MILVKKLLTWLSAITLVASSSVLAISCKTEQVKNENSLFLTNFGDIKIDSKSLLEWNQKWNGISSNNQELINKTNNLLAAGILLAIRDNKLQLPDKTENGWDPSINSQIKNLLGDKNSTDTATLYGLANKSLNDLKDNKYKNDAKGWQKHLQEMFPGVKKNLADLENAYKSNFILNDSSNSAFIKLKNLLMFNSTVADSMWQKGIQTTNLDWKTLTNNFANAYPNKNSLEELAKAVKEAFEKVDKNWNDPKIVTFTNIVNGLGGIDPSQNSSNSGSSGTTNDNLNITYSSPKNVKSKITNSGSDSGSGKNGIDWIKEILNKVSDNAVSGSIAFSEWNIPLNYQKNGPKNFINYNNQKPTSWTEIVKEIPVVENGELKTDPIKGEYGAISNSQKYAINNYFDSEKPVIFSDLVFKFANNKTSSDIEKNLSLKALIPTDGSGQDLTTKLIERFQGIQSVLQTYVANDSNETSSSNGGGSNGGSSSNVYTAGLSRFDTIFRGEVAKIRANTSTSKTASYDKWTDWDTKNDHHKINVSGKLLTLSDTTYSDTIKFSIYDFLTSNNTKDNSWKWKDTSNGELDSEKFKKMLIEGGLTSDEANRVDSAIEKSEKQDTSKDATRLTIYNLTELFKKINQKNNSSVSSSGSSGGSSSSGSSTITNGTNNNSNVYTVLNEDEGIISFIDGDGLHITKIDGYKLINNKTNQTLGTTNQQTNDSIKQTAVLKQIKSLYSSSNANVLVPYLINSTLVNNKNTTAASTVSSASGSSGTNNIWDWTKKDRDYSDAVKNLGIDINSLNSNIKNDYERFLINTSLIDNSKTKPFYNIDILSEVSKSIQSANDSSLQSNWMIELFTKILKNGNQKPVDLIKTIISTDNKKENNEEIEKIFLFQSRNLKVSGIRKLQQSNQKWVNKVKENYKKYSKDASLNQKFIPNQVIDLNSMTTSNQKRYDNLLKSEIFNSEKKVQSNNSSSASNSSRTSGNGQPRGDV</sequence>